<dbReference type="AlphaFoldDB" id="A0A1E1LJA9"/>
<evidence type="ECO:0000256" key="1">
    <source>
        <dbReference type="SAM" id="MobiDB-lite"/>
    </source>
</evidence>
<accession>A0A1E1LJA9</accession>
<sequence>MAGLNNVTLSAYSTHLKYPSSKSHNSFPTSIALTGFPFRSLPTPTHAREAPRRAQTIGVLLTLCFLLSNKTRQDNNPFANSTLLTPQLEEYRSHTASNSTQLNSTQSPKAVSTPTSQTTGSK</sequence>
<dbReference type="InParanoid" id="A0A1E1LJA9"/>
<feature type="region of interest" description="Disordered" evidence="1">
    <location>
        <begin position="89"/>
        <end position="122"/>
    </location>
</feature>
<comment type="caution">
    <text evidence="2">The sequence shown here is derived from an EMBL/GenBank/DDBJ whole genome shotgun (WGS) entry which is preliminary data.</text>
</comment>
<proteinExistence type="predicted"/>
<protein>
    <submittedName>
        <fullName evidence="2">Uncharacterized protein</fullName>
    </submittedName>
</protein>
<evidence type="ECO:0000313" key="3">
    <source>
        <dbReference type="Proteomes" id="UP000178129"/>
    </source>
</evidence>
<feature type="compositionally biased region" description="Polar residues" evidence="1">
    <location>
        <begin position="94"/>
        <end position="122"/>
    </location>
</feature>
<keyword evidence="3" id="KW-1185">Reference proteome</keyword>
<evidence type="ECO:0000313" key="2">
    <source>
        <dbReference type="EMBL" id="CZT10576.1"/>
    </source>
</evidence>
<name>A0A1E1LJA9_9HELO</name>
<gene>
    <name evidence="2" type="ORF">RCO7_15080</name>
</gene>
<organism evidence="2 3">
    <name type="scientific">Rhynchosporium graminicola</name>
    <dbReference type="NCBI Taxonomy" id="2792576"/>
    <lineage>
        <taxon>Eukaryota</taxon>
        <taxon>Fungi</taxon>
        <taxon>Dikarya</taxon>
        <taxon>Ascomycota</taxon>
        <taxon>Pezizomycotina</taxon>
        <taxon>Leotiomycetes</taxon>
        <taxon>Helotiales</taxon>
        <taxon>Ploettnerulaceae</taxon>
        <taxon>Rhynchosporium</taxon>
    </lineage>
</organism>
<dbReference type="Proteomes" id="UP000178129">
    <property type="component" value="Unassembled WGS sequence"/>
</dbReference>
<reference evidence="3" key="1">
    <citation type="submission" date="2016-03" db="EMBL/GenBank/DDBJ databases">
        <authorList>
            <person name="Ploux O."/>
        </authorList>
    </citation>
    <scope>NUCLEOTIDE SEQUENCE [LARGE SCALE GENOMIC DNA]</scope>
    <source>
        <strain evidence="3">UK7</strain>
    </source>
</reference>
<dbReference type="EMBL" id="FJUW01000056">
    <property type="protein sequence ID" value="CZT10576.1"/>
    <property type="molecule type" value="Genomic_DNA"/>
</dbReference>